<keyword evidence="16" id="KW-0472">Membrane</keyword>
<dbReference type="SMART" id="SM00064">
    <property type="entry name" value="FYVE"/>
    <property type="match status" value="1"/>
</dbReference>
<dbReference type="SUPFAM" id="SSF56104">
    <property type="entry name" value="SAICAR synthase-like"/>
    <property type="match status" value="1"/>
</dbReference>
<dbReference type="FunFam" id="3.30.800.10:FF:000004">
    <property type="entry name" value="1-phosphatidylinositol 3-phosphate 5-kinase isoform X1"/>
    <property type="match status" value="1"/>
</dbReference>
<evidence type="ECO:0000256" key="2">
    <source>
        <dbReference type="ARBA" id="ARBA00004633"/>
    </source>
</evidence>
<feature type="region of interest" description="Disordered" evidence="30">
    <location>
        <begin position="1"/>
        <end position="109"/>
    </location>
</feature>
<evidence type="ECO:0000256" key="27">
    <source>
        <dbReference type="ARBA" id="ARBA00081348"/>
    </source>
</evidence>
<evidence type="ECO:0000256" key="24">
    <source>
        <dbReference type="ARBA" id="ARBA00076918"/>
    </source>
</evidence>
<dbReference type="SUPFAM" id="SSF46785">
    <property type="entry name" value="Winged helix' DNA-binding domain"/>
    <property type="match status" value="1"/>
</dbReference>
<evidence type="ECO:0000256" key="20">
    <source>
        <dbReference type="ARBA" id="ARBA00050945"/>
    </source>
</evidence>
<dbReference type="Pfam" id="PF01363">
    <property type="entry name" value="FYVE"/>
    <property type="match status" value="1"/>
</dbReference>
<keyword evidence="9" id="KW-0967">Endosome</keyword>
<evidence type="ECO:0000256" key="11">
    <source>
        <dbReference type="ARBA" id="ARBA00022777"/>
    </source>
</evidence>
<comment type="catalytic activity">
    <reaction evidence="21">
        <text>a 1,2-diacyl-sn-glycero-3-phospho-(1D-myo-inositol-3-phosphate) + ATP = a 1,2-diacyl-sn-glycero-3-phospho-(1D-myo-inositol-3,5-bisphosphate) + ADP + H(+)</text>
        <dbReference type="Rhea" id="RHEA:13609"/>
        <dbReference type="ChEBI" id="CHEBI:15378"/>
        <dbReference type="ChEBI" id="CHEBI:30616"/>
        <dbReference type="ChEBI" id="CHEBI:57923"/>
        <dbReference type="ChEBI" id="CHEBI:58088"/>
        <dbReference type="ChEBI" id="CHEBI:456216"/>
        <dbReference type="EC" id="2.7.1.150"/>
    </reaction>
    <physiologicalReaction direction="left-to-right" evidence="21">
        <dbReference type="Rhea" id="RHEA:13610"/>
    </physiologicalReaction>
</comment>
<keyword evidence="6 29" id="KW-0808">Transferase</keyword>
<evidence type="ECO:0000256" key="9">
    <source>
        <dbReference type="ARBA" id="ARBA00022753"/>
    </source>
</evidence>
<dbReference type="Proteomes" id="UP000005408">
    <property type="component" value="Unassembled WGS sequence"/>
</dbReference>
<keyword evidence="12" id="KW-0862">Zinc</keyword>
<evidence type="ECO:0000256" key="13">
    <source>
        <dbReference type="ARBA" id="ARBA00022840"/>
    </source>
</evidence>
<dbReference type="Pfam" id="PF00610">
    <property type="entry name" value="DEP"/>
    <property type="match status" value="1"/>
</dbReference>
<keyword evidence="14" id="KW-0007">Acetylation</keyword>
<dbReference type="SMART" id="SM00049">
    <property type="entry name" value="DEP"/>
    <property type="match status" value="1"/>
</dbReference>
<evidence type="ECO:0000256" key="18">
    <source>
        <dbReference type="ARBA" id="ARBA00046301"/>
    </source>
</evidence>
<feature type="domain" description="FYVE-type" evidence="31">
    <location>
        <begin position="139"/>
        <end position="194"/>
    </location>
</feature>
<dbReference type="Pfam" id="PF01504">
    <property type="entry name" value="PIP5K"/>
    <property type="match status" value="1"/>
</dbReference>
<protein>
    <recommendedName>
        <fullName evidence="23">1-phosphatidylinositol 3-phosphate 5-kinase</fullName>
        <ecNumber evidence="3">2.7.1.150</ecNumber>
        <ecNumber evidence="4">2.7.11.1</ecNumber>
    </recommendedName>
    <alternativeName>
        <fullName evidence="26">FYVE finger-containing phosphoinositide kinase</fullName>
    </alternativeName>
    <alternativeName>
        <fullName evidence="27">PIKfyve</fullName>
    </alternativeName>
    <alternativeName>
        <fullName evidence="25">Phosphatidylinositol 3-phosphate 5-kinase type III</fullName>
    </alternativeName>
    <alternativeName>
        <fullName evidence="24">Serine-protein kinase PIKFYVE</fullName>
    </alternativeName>
</protein>
<keyword evidence="8 29" id="KW-0547">Nucleotide-binding</keyword>
<dbReference type="SUPFAM" id="SSF52029">
    <property type="entry name" value="GroEL apical domain-like"/>
    <property type="match status" value="1"/>
</dbReference>
<organism evidence="34 35">
    <name type="scientific">Magallana gigas</name>
    <name type="common">Pacific oyster</name>
    <name type="synonym">Crassostrea gigas</name>
    <dbReference type="NCBI Taxonomy" id="29159"/>
    <lineage>
        <taxon>Eukaryota</taxon>
        <taxon>Metazoa</taxon>
        <taxon>Spiralia</taxon>
        <taxon>Lophotrochozoa</taxon>
        <taxon>Mollusca</taxon>
        <taxon>Bivalvia</taxon>
        <taxon>Autobranchia</taxon>
        <taxon>Pteriomorphia</taxon>
        <taxon>Ostreida</taxon>
        <taxon>Ostreoidea</taxon>
        <taxon>Ostreidae</taxon>
        <taxon>Magallana</taxon>
    </lineage>
</organism>
<evidence type="ECO:0000256" key="17">
    <source>
        <dbReference type="ARBA" id="ARBA00023329"/>
    </source>
</evidence>
<dbReference type="GO" id="GO:0046488">
    <property type="term" value="P:phosphatidylinositol metabolic process"/>
    <property type="evidence" value="ECO:0007669"/>
    <property type="project" value="UniProtKB-UniRule"/>
</dbReference>
<keyword evidence="7" id="KW-0479">Metal-binding</keyword>
<dbReference type="Pfam" id="PF00118">
    <property type="entry name" value="Cpn60_TCP1"/>
    <property type="match status" value="1"/>
</dbReference>
<dbReference type="SUPFAM" id="SSF57903">
    <property type="entry name" value="FYVE/PHD zinc finger"/>
    <property type="match status" value="1"/>
</dbReference>
<evidence type="ECO:0000256" key="10">
    <source>
        <dbReference type="ARBA" id="ARBA00022771"/>
    </source>
</evidence>
<dbReference type="InterPro" id="IPR036388">
    <property type="entry name" value="WH-like_DNA-bd_sf"/>
</dbReference>
<keyword evidence="35" id="KW-1185">Reference proteome</keyword>
<dbReference type="FunFam" id="3.30.40.10:FF:000057">
    <property type="entry name" value="1-phosphatidylinositol 3-phosphate 5-kinase isoform X1"/>
    <property type="match status" value="1"/>
</dbReference>
<evidence type="ECO:0000313" key="34">
    <source>
        <dbReference type="EnsemblMetazoa" id="G5482.1:cds"/>
    </source>
</evidence>
<dbReference type="GO" id="GO:0008104">
    <property type="term" value="P:intracellular protein localization"/>
    <property type="evidence" value="ECO:0007669"/>
    <property type="project" value="UniProtKB-ARBA"/>
</dbReference>
<dbReference type="GO" id="GO:0030670">
    <property type="term" value="C:phagocytic vesicle membrane"/>
    <property type="evidence" value="ECO:0007669"/>
    <property type="project" value="UniProtKB-SubCell"/>
</dbReference>
<dbReference type="Gene3D" id="1.10.10.10">
    <property type="entry name" value="Winged helix-like DNA-binding domain superfamily/Winged helix DNA-binding domain"/>
    <property type="match status" value="1"/>
</dbReference>
<evidence type="ECO:0000259" key="31">
    <source>
        <dbReference type="PROSITE" id="PS50178"/>
    </source>
</evidence>
<keyword evidence="17" id="KW-0968">Cytoplasmic vesicle</keyword>
<comment type="catalytic activity">
    <reaction evidence="19">
        <text>L-seryl-[protein] + ATP = O-phospho-L-seryl-[protein] + ADP + H(+)</text>
        <dbReference type="Rhea" id="RHEA:17989"/>
        <dbReference type="Rhea" id="RHEA-COMP:9863"/>
        <dbReference type="Rhea" id="RHEA-COMP:11604"/>
        <dbReference type="ChEBI" id="CHEBI:15378"/>
        <dbReference type="ChEBI" id="CHEBI:29999"/>
        <dbReference type="ChEBI" id="CHEBI:30616"/>
        <dbReference type="ChEBI" id="CHEBI:83421"/>
        <dbReference type="ChEBI" id="CHEBI:456216"/>
        <dbReference type="EC" id="2.7.11.1"/>
    </reaction>
    <physiologicalReaction direction="left-to-right" evidence="19">
        <dbReference type="Rhea" id="RHEA:17990"/>
    </physiologicalReaction>
</comment>
<dbReference type="CDD" id="cd03334">
    <property type="entry name" value="Fab1_TCP"/>
    <property type="match status" value="1"/>
</dbReference>
<dbReference type="CDD" id="cd17300">
    <property type="entry name" value="PIPKc_PIKfyve"/>
    <property type="match status" value="1"/>
</dbReference>
<dbReference type="GO" id="GO:0008270">
    <property type="term" value="F:zinc ion binding"/>
    <property type="evidence" value="ECO:0007669"/>
    <property type="project" value="UniProtKB-KW"/>
</dbReference>
<feature type="region of interest" description="Disordered" evidence="30">
    <location>
        <begin position="430"/>
        <end position="455"/>
    </location>
</feature>
<comment type="subunit">
    <text evidence="22">Component of the PI(3,5)P2 regulatory complex/PAS complex, at least composed of PIKFYVE, FIG4 and VAC14. VAC14 nucleates the assembly of the complex and serves as a scaffold by pentamerizing into a star-shaped structure, which can bind a single copy each of PIKFYVE and FIG4 and coordinates their activities. Interacts (via chaperonin-like domain) with RABEPK; the interaction recruits RABEPK to the endosomal membrane. Interacts with SPAG9. Interacts with EGFR.</text>
</comment>
<evidence type="ECO:0000256" key="29">
    <source>
        <dbReference type="PROSITE-ProRule" id="PRU00781"/>
    </source>
</evidence>
<feature type="compositionally biased region" description="Polar residues" evidence="30">
    <location>
        <begin position="1618"/>
        <end position="1639"/>
    </location>
</feature>
<feature type="region of interest" description="Disordered" evidence="30">
    <location>
        <begin position="1617"/>
        <end position="1648"/>
    </location>
</feature>
<proteinExistence type="predicted"/>
<dbReference type="GO" id="GO:0016308">
    <property type="term" value="F:1-phosphatidylinositol-4-phosphate 5-kinase activity"/>
    <property type="evidence" value="ECO:0007669"/>
    <property type="project" value="UniProtKB-ARBA"/>
</dbReference>
<dbReference type="PANTHER" id="PTHR46715">
    <property type="entry name" value="1-PHOSPHATIDYLINOSITOL 3-PHOSPHATE 5-KINASE"/>
    <property type="match status" value="1"/>
</dbReference>
<evidence type="ECO:0000256" key="8">
    <source>
        <dbReference type="ARBA" id="ARBA00022741"/>
    </source>
</evidence>
<reference evidence="34" key="1">
    <citation type="submission" date="2022-08" db="UniProtKB">
        <authorList>
            <consortium name="EnsemblMetazoa"/>
        </authorList>
    </citation>
    <scope>IDENTIFICATION</scope>
    <source>
        <strain evidence="34">05x7-T-G4-1.051#20</strain>
    </source>
</reference>
<dbReference type="GO" id="GO:0031902">
    <property type="term" value="C:late endosome membrane"/>
    <property type="evidence" value="ECO:0007669"/>
    <property type="project" value="UniProtKB-SubCell"/>
</dbReference>
<evidence type="ECO:0000256" key="22">
    <source>
        <dbReference type="ARBA" id="ARBA00065580"/>
    </source>
</evidence>
<dbReference type="FunFam" id="3.50.7.10:FF:000007">
    <property type="entry name" value="1-phosphatidylinositol 3-phosphate 5-kinase isoform X1"/>
    <property type="match status" value="1"/>
</dbReference>
<dbReference type="InterPro" id="IPR017455">
    <property type="entry name" value="Znf_FYVE-rel"/>
</dbReference>
<dbReference type="InterPro" id="IPR011011">
    <property type="entry name" value="Znf_FYVE_PHD"/>
</dbReference>
<dbReference type="RefSeq" id="XP_065940325.1">
    <property type="nucleotide sequence ID" value="XM_066084253.1"/>
</dbReference>
<evidence type="ECO:0000256" key="14">
    <source>
        <dbReference type="ARBA" id="ARBA00022990"/>
    </source>
</evidence>
<evidence type="ECO:0000259" key="32">
    <source>
        <dbReference type="PROSITE" id="PS50186"/>
    </source>
</evidence>
<dbReference type="InterPro" id="IPR036390">
    <property type="entry name" value="WH_DNA-bd_sf"/>
</dbReference>
<evidence type="ECO:0000256" key="28">
    <source>
        <dbReference type="PROSITE-ProRule" id="PRU00091"/>
    </source>
</evidence>
<feature type="region of interest" description="Disordered" evidence="30">
    <location>
        <begin position="1485"/>
        <end position="1547"/>
    </location>
</feature>
<dbReference type="GeneID" id="105338263"/>
<dbReference type="InterPro" id="IPR013083">
    <property type="entry name" value="Znf_RING/FYVE/PHD"/>
</dbReference>
<feature type="domain" description="DEP" evidence="32">
    <location>
        <begin position="294"/>
        <end position="369"/>
    </location>
</feature>
<feature type="region of interest" description="Disordered" evidence="30">
    <location>
        <begin position="1735"/>
        <end position="1779"/>
    </location>
</feature>
<dbReference type="InterPro" id="IPR027484">
    <property type="entry name" value="PInositol-4-P-5-kinase_N"/>
</dbReference>
<dbReference type="InterPro" id="IPR027483">
    <property type="entry name" value="PInositol-4-P-4/5-kinase_C_sf"/>
</dbReference>
<dbReference type="GO" id="GO:0090385">
    <property type="term" value="P:phagosome-lysosome fusion"/>
    <property type="evidence" value="ECO:0007669"/>
    <property type="project" value="TreeGrafter"/>
</dbReference>
<dbReference type="CDD" id="cd15725">
    <property type="entry name" value="FYVE_PIKfyve_Fab1"/>
    <property type="match status" value="1"/>
</dbReference>
<dbReference type="GO" id="GO:0032438">
    <property type="term" value="P:melanosome organization"/>
    <property type="evidence" value="ECO:0007669"/>
    <property type="project" value="UniProtKB-ARBA"/>
</dbReference>
<dbReference type="GO" id="GO:0031901">
    <property type="term" value="C:early endosome membrane"/>
    <property type="evidence" value="ECO:0007669"/>
    <property type="project" value="UniProtKB-SubCell"/>
</dbReference>
<feature type="domain" description="PIPK" evidence="33">
    <location>
        <begin position="1773"/>
        <end position="2101"/>
    </location>
</feature>
<evidence type="ECO:0000256" key="7">
    <source>
        <dbReference type="ARBA" id="ARBA00022723"/>
    </source>
</evidence>
<dbReference type="GO" id="GO:0035556">
    <property type="term" value="P:intracellular signal transduction"/>
    <property type="evidence" value="ECO:0007669"/>
    <property type="project" value="InterPro"/>
</dbReference>
<dbReference type="GO" id="GO:1903426">
    <property type="term" value="P:regulation of reactive oxygen species biosynthetic process"/>
    <property type="evidence" value="ECO:0007669"/>
    <property type="project" value="UniProtKB-ARBA"/>
</dbReference>
<name>A0A8W8NE99_MAGGI</name>
<dbReference type="SMART" id="SM00330">
    <property type="entry name" value="PIPKc"/>
    <property type="match status" value="1"/>
</dbReference>
<feature type="compositionally biased region" description="Low complexity" evidence="30">
    <location>
        <begin position="1520"/>
        <end position="1531"/>
    </location>
</feature>
<feature type="compositionally biased region" description="Acidic residues" evidence="30">
    <location>
        <begin position="70"/>
        <end position="79"/>
    </location>
</feature>
<dbReference type="Gene3D" id="3.30.40.10">
    <property type="entry name" value="Zinc/RING finger domain, C3HC4 (zinc finger)"/>
    <property type="match status" value="1"/>
</dbReference>
<sequence>MAQWDPLPTKLTTFGPLSSEEQPSSGFLSKLFRKTKDDKSSSKSREVSVERERTLSTVVTEEQRQPESNEGGESDGEEDSRDRTSSGNDFPRQGSWSMPQMANRNRSSVLSRLSKILEKRNLNPQAYKDSDFKQYWMPDSSSRECYDCGDRFTTFRRRHHCRVCGQIFCSKCCNQELPGRIIGYKGGIRVCTYCGRVALSALQTEPTGYMHIERDDLGNSTEVEQSSYQIWGTKGAAGGRLSSDIISTRSLMTQSFTSQESVADFCPEHIDTIDPKILEDSAQLRELWRKLLDPQSGVEMQSHRVKLRTYMNCVSGNRVVDWLVRNDKVAQRLQAVAIGQALLDAGFLETIAGQPKVFHDDFTLYKPSETSPVDPPQISVIEAESTEQSTEPEWLKSIQTDTSIDDFSTSEDYGDSREFRRKKSSFTASLENRIGGSRQDNDNADLEPLPRTDLEGFAGQDDLIAGSMFTSSQTITAEKLTSLNRGWRHVDSLKEENGEKAAFIKLRDAHMEHLRDLASQLLTKEGLSKSWLDIVLGSADRISRYVNPDVRVENDHMDIRKYVKFKKIPGGNKEQTCMIHGMVFTKNIAHKKMASQISNPQILLMNGSIEYQRRVNKFSSLEPQILQEEEFLKNNISKIASLSPRPDILVVEKTVSRLAQEYLLQAGITLIFNVKLSVLERLARFTTACIVPSIDSLVSGPISLGFCHNFKVCNFTLPQGKTKTMLCFDGCATHLGCTVTLRGGTDGELKRLKKVMKWMVFVSYHSKLEISFCMDEFALPVSKSQTSNNVMTTSLDDLSVSMEVHQPSPAKQSEQSTPDEMEPLGEEEVVVGEADDIGIPTVASGIDMCRVEKGGSGVQEELRKGIEECEVVVNIPDSERRENKGNGDVKRIEPKVDKEVVIIQEKVPIHIISQESNEKLEVCGNKTESFMRNLAAENASQNSHLKVVRPSSATKHPVGLEVSDQSDPLYNYQKNKDDTIFFSSHTLQEKSFKHCQKFKKLLKEVILSVSPFISYELPYLETESGSMCTNRKFFSEEIYWSQHFEPQTWQETKKMKDADYQPPVKKPVLMWSTVEVVEAHPLVVSQLSMPFTDKKMQNMLADFRARGGRLKLNYDNLPKGPVITYDSKKPLPLKETSNGQNGTTKTNTTETESPRKKPVKIDCLDFGRHQRLVVLLSSYSEKSDNHPMPCLAPQLLTMEFYGSQDITLGGFLEKFCFRESYSCQPNTCTSANCDVPMLDHVRRIISSTGAIYISLRKLPNCVPGGEKALMMWNWCRKCRQATPLVPMSMDSWNMSFAKYLELRFHATSFVRRVGSEPCSHSLHQFFSQYFGHHNIVATFKYYPITRREVVLPPPIICIEDGMQITHWTRLKDEVRFLTTKCTDMFASIHAAIVNTSCENHQETLNKLITDYKTIIPTEKSRIKDLADEIRQHLAAIWLDIDSKADVNGITVQLYLIQDDIVKVKKLIADAIQNWNHKLQELVSQQKKYSKQARKEATPPPPSEDDSKLGTSASSQHSETLDSQSLTSTSDFTEVDIPPGLDPYGRAPSMPVRINDAVEANFKETSESLSDFILVQEDYALSTESNQYSVTPGIDADAGEVDKESTKLDVADMMMSQEVEGTSSKDQIQPSSSKSNLKKTGSSDDILDGHKMDRITNIKSRVTNFLGGSSIPNTLKVNYDEHHQLPAGKVPVLIYDDEPSSIIAYTLGSQEYFAKLQEIQASITQRDSTQNKEFKFGKSGEHDMASAESSETGRKHGSGVLSFLRGSNSRDTSPKPHRKQEYVDTVKYTPKIDLDSVEIDDVQDGRSIFTSSIPADIDKSRTNKQTALVHIQLQFSDSSTKFYCKVYFAEQFRQLRKLIFPDGEEMFIRSLSRCKVWDAKGGKSGSTFCKTHDNRFILKQMSSTEVEIFEKFGFEYFQYISKCYMEQRPTALAKIVGAFRIGFRNNQTNNDLKQDLLVMENLFYNCSISQTFDLKGSMRNRLVNPSKIRRSEQELVLLDENLLKLSVDSPLYVYPHSKTVLNRAIERDSEFLASNFVMDYSLLVGVDETKKELVIGIIDYIRTFTWDKKLETLIKSTGGKQPTVVSPGIYRTRFLEAMERYFLPVPDQWSFLGRDIEY</sequence>
<keyword evidence="10 28" id="KW-0863">Zinc-finger</keyword>
<evidence type="ECO:0000259" key="33">
    <source>
        <dbReference type="PROSITE" id="PS51455"/>
    </source>
</evidence>
<keyword evidence="15" id="KW-0443">Lipid metabolism</keyword>
<dbReference type="InterPro" id="IPR000591">
    <property type="entry name" value="DEP_dom"/>
</dbReference>
<dbReference type="GO" id="GO:0004674">
    <property type="term" value="F:protein serine/threonine kinase activity"/>
    <property type="evidence" value="ECO:0007669"/>
    <property type="project" value="UniProtKB-EC"/>
</dbReference>
<dbReference type="PROSITE" id="PS50186">
    <property type="entry name" value="DEP"/>
    <property type="match status" value="1"/>
</dbReference>
<dbReference type="InterPro" id="IPR000306">
    <property type="entry name" value="Znf_FYVE"/>
</dbReference>
<evidence type="ECO:0000256" key="21">
    <source>
        <dbReference type="ARBA" id="ARBA00052820"/>
    </source>
</evidence>
<dbReference type="Gene3D" id="3.30.810.10">
    <property type="entry name" value="2-Layer Sandwich"/>
    <property type="match status" value="1"/>
</dbReference>
<dbReference type="InterPro" id="IPR002423">
    <property type="entry name" value="Cpn60/GroEL/TCP-1"/>
</dbReference>
<accession>A0A8W8NE99</accession>
<evidence type="ECO:0000256" key="4">
    <source>
        <dbReference type="ARBA" id="ARBA00012513"/>
    </source>
</evidence>
<evidence type="ECO:0000256" key="12">
    <source>
        <dbReference type="ARBA" id="ARBA00022833"/>
    </source>
</evidence>
<dbReference type="EC" id="2.7.1.150" evidence="3"/>
<comment type="catalytic activity">
    <reaction evidence="20">
        <text>a 1,2-diacyl-sn-glycero-3-phospho-(1D-myo-inositol) + ATP = a 1,2-diacyl-sn-glycero-3-phospho-(1D-myo-inositol-5-phosphate) + ADP + H(+)</text>
        <dbReference type="Rhea" id="RHEA:44680"/>
        <dbReference type="ChEBI" id="CHEBI:15378"/>
        <dbReference type="ChEBI" id="CHEBI:30616"/>
        <dbReference type="ChEBI" id="CHEBI:57795"/>
        <dbReference type="ChEBI" id="CHEBI:57880"/>
        <dbReference type="ChEBI" id="CHEBI:456216"/>
    </reaction>
    <physiologicalReaction direction="left-to-right" evidence="20">
        <dbReference type="Rhea" id="RHEA:44681"/>
    </physiologicalReaction>
</comment>
<dbReference type="GO" id="GO:0005524">
    <property type="term" value="F:ATP binding"/>
    <property type="evidence" value="ECO:0007669"/>
    <property type="project" value="UniProtKB-UniRule"/>
</dbReference>
<dbReference type="GO" id="GO:0000139">
    <property type="term" value="C:Golgi membrane"/>
    <property type="evidence" value="ECO:0007669"/>
    <property type="project" value="UniProtKB-ARBA"/>
</dbReference>
<dbReference type="PROSITE" id="PS50178">
    <property type="entry name" value="ZF_FYVE"/>
    <property type="match status" value="1"/>
</dbReference>
<feature type="compositionally biased region" description="Basic and acidic residues" evidence="30">
    <location>
        <begin position="34"/>
        <end position="54"/>
    </location>
</feature>
<feature type="compositionally biased region" description="Basic and acidic residues" evidence="30">
    <location>
        <begin position="1735"/>
        <end position="1744"/>
    </location>
</feature>
<evidence type="ECO:0000256" key="16">
    <source>
        <dbReference type="ARBA" id="ARBA00023136"/>
    </source>
</evidence>
<evidence type="ECO:0000256" key="26">
    <source>
        <dbReference type="ARBA" id="ARBA00077675"/>
    </source>
</evidence>
<dbReference type="FunFam" id="1.10.10.10:FF:000206">
    <property type="entry name" value="1-phosphatidylinositol 3-phosphate 5-kinase isoform X1"/>
    <property type="match status" value="1"/>
</dbReference>
<evidence type="ECO:0000256" key="1">
    <source>
        <dbReference type="ARBA" id="ARBA00004220"/>
    </source>
</evidence>
<dbReference type="FunFam" id="3.30.810.10:FF:000001">
    <property type="entry name" value="1-phosphatidylinositol 3-phosphate 5-kinase FAB1"/>
    <property type="match status" value="1"/>
</dbReference>
<evidence type="ECO:0000256" key="25">
    <source>
        <dbReference type="ARBA" id="ARBA00077223"/>
    </source>
</evidence>
<dbReference type="EnsemblMetazoa" id="G5482.1">
    <property type="protein sequence ID" value="G5482.1:cds"/>
    <property type="gene ID" value="G5482"/>
</dbReference>
<evidence type="ECO:0000256" key="5">
    <source>
        <dbReference type="ARBA" id="ARBA00022553"/>
    </source>
</evidence>
<evidence type="ECO:0000256" key="30">
    <source>
        <dbReference type="SAM" id="MobiDB-lite"/>
    </source>
</evidence>
<dbReference type="InterPro" id="IPR044769">
    <property type="entry name" value="PIKfyve_PIPKc"/>
</dbReference>
<dbReference type="EC" id="2.7.11.1" evidence="4"/>
<evidence type="ECO:0000256" key="3">
    <source>
        <dbReference type="ARBA" id="ARBA00012009"/>
    </source>
</evidence>
<feature type="compositionally biased region" description="Polar residues" evidence="30">
    <location>
        <begin position="1508"/>
        <end position="1517"/>
    </location>
</feature>
<evidence type="ECO:0000256" key="19">
    <source>
        <dbReference type="ARBA" id="ARBA00048977"/>
    </source>
</evidence>
<dbReference type="InterPro" id="IPR027409">
    <property type="entry name" value="GroEL-like_apical_dom_sf"/>
</dbReference>
<dbReference type="GO" id="GO:0000285">
    <property type="term" value="F:1-phosphatidylinositol-3-phosphate 5-kinase activity"/>
    <property type="evidence" value="ECO:0007669"/>
    <property type="project" value="UniProtKB-EC"/>
</dbReference>
<evidence type="ECO:0000256" key="23">
    <source>
        <dbReference type="ARBA" id="ARBA00071350"/>
    </source>
</evidence>
<dbReference type="InterPro" id="IPR043548">
    <property type="entry name" value="PIKfyve"/>
</dbReference>
<feature type="region of interest" description="Disordered" evidence="30">
    <location>
        <begin position="1125"/>
        <end position="1156"/>
    </location>
</feature>
<dbReference type="PANTHER" id="PTHR46715:SF1">
    <property type="entry name" value="1-PHOSPHATIDYLINOSITOL 3-PHOSPHATE 5-KINASE"/>
    <property type="match status" value="1"/>
</dbReference>
<dbReference type="Gene3D" id="3.50.7.10">
    <property type="entry name" value="GroEL"/>
    <property type="match status" value="1"/>
</dbReference>
<keyword evidence="13 29" id="KW-0067">ATP-binding</keyword>
<evidence type="ECO:0000256" key="6">
    <source>
        <dbReference type="ARBA" id="ARBA00022679"/>
    </source>
</evidence>
<dbReference type="InterPro" id="IPR002498">
    <property type="entry name" value="PInositol-4-P-4/5-kinase_core"/>
</dbReference>
<feature type="compositionally biased region" description="Polar residues" evidence="30">
    <location>
        <begin position="10"/>
        <end position="27"/>
    </location>
</feature>
<comment type="subcellular location">
    <subcellularLocation>
        <location evidence="18">Cytoplasmic vesicle</location>
        <location evidence="18">Phagosome membrane</location>
        <topology evidence="18">Peripheral membrane protein</topology>
    </subcellularLocation>
    <subcellularLocation>
        <location evidence="1">Early endosome membrane</location>
        <topology evidence="1">Peripheral membrane protein</topology>
    </subcellularLocation>
    <subcellularLocation>
        <location evidence="2">Late endosome membrane</location>
        <topology evidence="2">Peripheral membrane protein</topology>
    </subcellularLocation>
</comment>
<dbReference type="PROSITE" id="PS51455">
    <property type="entry name" value="PIPK"/>
    <property type="match status" value="1"/>
</dbReference>
<evidence type="ECO:0000256" key="15">
    <source>
        <dbReference type="ARBA" id="ARBA00023098"/>
    </source>
</evidence>
<keyword evidence="5" id="KW-0597">Phosphoprotein</keyword>
<evidence type="ECO:0000313" key="35">
    <source>
        <dbReference type="Proteomes" id="UP000005408"/>
    </source>
</evidence>
<feature type="compositionally biased region" description="Low complexity" evidence="30">
    <location>
        <begin position="1136"/>
        <end position="1151"/>
    </location>
</feature>
<dbReference type="GO" id="GO:0052810">
    <property type="term" value="F:1-phosphatidylinositol-5-kinase activity"/>
    <property type="evidence" value="ECO:0007669"/>
    <property type="project" value="UniProtKB-ARBA"/>
</dbReference>
<keyword evidence="11 29" id="KW-0418">Kinase</keyword>
<dbReference type="Gene3D" id="3.30.800.10">
    <property type="entry name" value="Phosphatidylinositol Phosphate Kinase II Beta"/>
    <property type="match status" value="1"/>
</dbReference>